<reference evidence="2" key="1">
    <citation type="submission" date="2022-11" db="UniProtKB">
        <authorList>
            <consortium name="WormBaseParasite"/>
        </authorList>
    </citation>
    <scope>IDENTIFICATION</scope>
</reference>
<accession>A0A915KH54</accession>
<proteinExistence type="predicted"/>
<dbReference type="Proteomes" id="UP000887565">
    <property type="component" value="Unplaced"/>
</dbReference>
<name>A0A915KH54_ROMCU</name>
<sequence>MMDRSKISHDAQGVAKEAVFKEKQSMIYLVRIRIEFSFSNLFYLQVPRLFIRSRTCVVPLLVMDDKAAIDCHFVSPSPRVPRCLNHHPFLGQSKVLLKLVVTTISKVINMERMYQTWHFIISSIVKGISSHNVLSAKNDAFDKRPSFTNCYVD</sequence>
<evidence type="ECO:0000313" key="2">
    <source>
        <dbReference type="WBParaSite" id="nRc.2.0.1.t38163-RA"/>
    </source>
</evidence>
<keyword evidence="1" id="KW-1185">Reference proteome</keyword>
<organism evidence="1 2">
    <name type="scientific">Romanomermis culicivorax</name>
    <name type="common">Nematode worm</name>
    <dbReference type="NCBI Taxonomy" id="13658"/>
    <lineage>
        <taxon>Eukaryota</taxon>
        <taxon>Metazoa</taxon>
        <taxon>Ecdysozoa</taxon>
        <taxon>Nematoda</taxon>
        <taxon>Enoplea</taxon>
        <taxon>Dorylaimia</taxon>
        <taxon>Mermithida</taxon>
        <taxon>Mermithoidea</taxon>
        <taxon>Mermithidae</taxon>
        <taxon>Romanomermis</taxon>
    </lineage>
</organism>
<dbReference type="AlphaFoldDB" id="A0A915KH54"/>
<protein>
    <submittedName>
        <fullName evidence="2">Uncharacterized protein</fullName>
    </submittedName>
</protein>
<evidence type="ECO:0000313" key="1">
    <source>
        <dbReference type="Proteomes" id="UP000887565"/>
    </source>
</evidence>
<dbReference type="WBParaSite" id="nRc.2.0.1.t38163-RA">
    <property type="protein sequence ID" value="nRc.2.0.1.t38163-RA"/>
    <property type="gene ID" value="nRc.2.0.1.g38163"/>
</dbReference>